<sequence length="110" mass="12540">MGHFIHKYGVNRTIFLVTGDEKAYCTSTYGNLTNVFISPHWFAPEEDLALMSTCSDTIVTVGTFGWWGGFLSRGEVLHDRRSPTDHRPADVDCKGEEFFPKWFSFLNKTV</sequence>
<dbReference type="PANTHER" id="PTHR11927:SF9">
    <property type="entry name" value="L-FUCOSYLTRANSFERASE"/>
    <property type="match status" value="1"/>
</dbReference>
<evidence type="ECO:0000256" key="3">
    <source>
        <dbReference type="RuleBase" id="RU363129"/>
    </source>
</evidence>
<evidence type="ECO:0000256" key="1">
    <source>
        <dbReference type="ARBA" id="ARBA00022676"/>
    </source>
</evidence>
<comment type="subcellular location">
    <subcellularLocation>
        <location evidence="3">Golgi apparatus</location>
        <location evidence="3">Golgi stack membrane</location>
        <topology evidence="3">Single-pass type II membrane protein</topology>
    </subcellularLocation>
</comment>
<name>A0A8S2D7I7_9BILA</name>
<evidence type="ECO:0000313" key="5">
    <source>
        <dbReference type="EMBL" id="CAF3679264.1"/>
    </source>
</evidence>
<keyword evidence="3" id="KW-0812">Transmembrane</keyword>
<comment type="caution">
    <text evidence="4">The sequence shown here is derived from an EMBL/GenBank/DDBJ whole genome shotgun (WGS) entry which is preliminary data.</text>
</comment>
<protein>
    <recommendedName>
        <fullName evidence="3">L-Fucosyltransferase</fullName>
        <ecNumber evidence="3">2.4.1.-</ecNumber>
    </recommendedName>
</protein>
<gene>
    <name evidence="4" type="ORF">OVA965_LOCUS9478</name>
    <name evidence="5" type="ORF">TMI583_LOCUS9474</name>
</gene>
<keyword evidence="1 3" id="KW-0328">Glycosyltransferase</keyword>
<keyword evidence="2 3" id="KW-0808">Transferase</keyword>
<dbReference type="InterPro" id="IPR002516">
    <property type="entry name" value="Glyco_trans_11"/>
</dbReference>
<dbReference type="EMBL" id="CAJNOK010003356">
    <property type="protein sequence ID" value="CAF0898090.1"/>
    <property type="molecule type" value="Genomic_DNA"/>
</dbReference>
<comment type="pathway">
    <text evidence="3">Protein modification; protein glycosylation.</text>
</comment>
<reference evidence="4" key="1">
    <citation type="submission" date="2021-02" db="EMBL/GenBank/DDBJ databases">
        <authorList>
            <person name="Nowell W R."/>
        </authorList>
    </citation>
    <scope>NUCLEOTIDE SEQUENCE</scope>
</reference>
<evidence type="ECO:0000313" key="4">
    <source>
        <dbReference type="EMBL" id="CAF0898090.1"/>
    </source>
</evidence>
<dbReference type="Proteomes" id="UP000682733">
    <property type="component" value="Unassembled WGS sequence"/>
</dbReference>
<keyword evidence="3" id="KW-0325">Glycoprotein</keyword>
<organism evidence="4 6">
    <name type="scientific">Didymodactylos carnosus</name>
    <dbReference type="NCBI Taxonomy" id="1234261"/>
    <lineage>
        <taxon>Eukaryota</taxon>
        <taxon>Metazoa</taxon>
        <taxon>Spiralia</taxon>
        <taxon>Gnathifera</taxon>
        <taxon>Rotifera</taxon>
        <taxon>Eurotatoria</taxon>
        <taxon>Bdelloidea</taxon>
        <taxon>Philodinida</taxon>
        <taxon>Philodinidae</taxon>
        <taxon>Didymodactylos</taxon>
    </lineage>
</organism>
<evidence type="ECO:0000256" key="2">
    <source>
        <dbReference type="ARBA" id="ARBA00022679"/>
    </source>
</evidence>
<keyword evidence="3" id="KW-0333">Golgi apparatus</keyword>
<dbReference type="GO" id="GO:0005975">
    <property type="term" value="P:carbohydrate metabolic process"/>
    <property type="evidence" value="ECO:0007669"/>
    <property type="project" value="InterPro"/>
</dbReference>
<dbReference type="GO" id="GO:0008107">
    <property type="term" value="F:galactoside 2-alpha-L-fucosyltransferase activity"/>
    <property type="evidence" value="ECO:0007669"/>
    <property type="project" value="InterPro"/>
</dbReference>
<evidence type="ECO:0000313" key="6">
    <source>
        <dbReference type="Proteomes" id="UP000677228"/>
    </source>
</evidence>
<dbReference type="PANTHER" id="PTHR11927">
    <property type="entry name" value="GALACTOSIDE 2-L-FUCOSYLTRANSFERASE"/>
    <property type="match status" value="1"/>
</dbReference>
<keyword evidence="3" id="KW-0735">Signal-anchor</keyword>
<proteinExistence type="inferred from homology"/>
<dbReference type="EC" id="2.4.1.-" evidence="3"/>
<comment type="similarity">
    <text evidence="3">Belongs to the glycosyltransferase 11 family.</text>
</comment>
<dbReference type="GO" id="GO:0032580">
    <property type="term" value="C:Golgi cisterna membrane"/>
    <property type="evidence" value="ECO:0007669"/>
    <property type="project" value="UniProtKB-SubCell"/>
</dbReference>
<dbReference type="Pfam" id="PF01531">
    <property type="entry name" value="Glyco_transf_11"/>
    <property type="match status" value="1"/>
</dbReference>
<dbReference type="Proteomes" id="UP000677228">
    <property type="component" value="Unassembled WGS sequence"/>
</dbReference>
<dbReference type="EMBL" id="CAJOBA010003357">
    <property type="protein sequence ID" value="CAF3679264.1"/>
    <property type="molecule type" value="Genomic_DNA"/>
</dbReference>
<dbReference type="AlphaFoldDB" id="A0A8S2D7I7"/>
<accession>A0A8S2D7I7</accession>